<keyword evidence="3 6" id="KW-0378">Hydrolase</keyword>
<evidence type="ECO:0000256" key="2">
    <source>
        <dbReference type="ARBA" id="ARBA00022723"/>
    </source>
</evidence>
<dbReference type="GO" id="GO:0004222">
    <property type="term" value="F:metalloendopeptidase activity"/>
    <property type="evidence" value="ECO:0007669"/>
    <property type="project" value="InterPro"/>
</dbReference>
<comment type="cofactor">
    <cofactor evidence="6">
        <name>Zn(2+)</name>
        <dbReference type="ChEBI" id="CHEBI:29105"/>
    </cofactor>
    <text evidence="6">Binds 1 zinc ion per subunit.</text>
</comment>
<proteinExistence type="inferred from homology"/>
<dbReference type="InterPro" id="IPR051156">
    <property type="entry name" value="Mito/Outer_Membr_Metalloprot"/>
</dbReference>
<keyword evidence="5 6" id="KW-0482">Metalloprotease</keyword>
<dbReference type="AlphaFoldDB" id="A0A0Q3KVW8"/>
<evidence type="ECO:0000256" key="5">
    <source>
        <dbReference type="ARBA" id="ARBA00023049"/>
    </source>
</evidence>
<accession>A0A0Q3KVW8</accession>
<evidence type="ECO:0000256" key="4">
    <source>
        <dbReference type="ARBA" id="ARBA00022833"/>
    </source>
</evidence>
<dbReference type="GO" id="GO:0006508">
    <property type="term" value="P:proteolysis"/>
    <property type="evidence" value="ECO:0007669"/>
    <property type="project" value="UniProtKB-KW"/>
</dbReference>
<dbReference type="Proteomes" id="UP000008810">
    <property type="component" value="Chromosome 1"/>
</dbReference>
<organism evidence="8">
    <name type="scientific">Brachypodium distachyon</name>
    <name type="common">Purple false brome</name>
    <name type="synonym">Trachynia distachya</name>
    <dbReference type="NCBI Taxonomy" id="15368"/>
    <lineage>
        <taxon>Eukaryota</taxon>
        <taxon>Viridiplantae</taxon>
        <taxon>Streptophyta</taxon>
        <taxon>Embryophyta</taxon>
        <taxon>Tracheophyta</taxon>
        <taxon>Spermatophyta</taxon>
        <taxon>Magnoliopsida</taxon>
        <taxon>Liliopsida</taxon>
        <taxon>Poales</taxon>
        <taxon>Poaceae</taxon>
        <taxon>BOP clade</taxon>
        <taxon>Pooideae</taxon>
        <taxon>Stipodae</taxon>
        <taxon>Brachypodieae</taxon>
        <taxon>Brachypodium</taxon>
    </lineage>
</organism>
<dbReference type="Gramene" id="KQK15353">
    <property type="protein sequence ID" value="KQK15353"/>
    <property type="gene ID" value="BRADI_1g22094v3"/>
</dbReference>
<evidence type="ECO:0000256" key="1">
    <source>
        <dbReference type="ARBA" id="ARBA00022670"/>
    </source>
</evidence>
<evidence type="ECO:0000256" key="3">
    <source>
        <dbReference type="ARBA" id="ARBA00022801"/>
    </source>
</evidence>
<gene>
    <name evidence="8" type="ORF">BRADI_1g22094v3</name>
</gene>
<dbReference type="PANTHER" id="PTHR22726:SF1">
    <property type="entry name" value="METALLOENDOPEPTIDASE OMA1, MITOCHONDRIAL"/>
    <property type="match status" value="1"/>
</dbReference>
<reference evidence="8 9" key="1">
    <citation type="journal article" date="2010" name="Nature">
        <title>Genome sequencing and analysis of the model grass Brachypodium distachyon.</title>
        <authorList>
            <consortium name="International Brachypodium Initiative"/>
        </authorList>
    </citation>
    <scope>NUCLEOTIDE SEQUENCE [LARGE SCALE GENOMIC DNA]</scope>
    <source>
        <strain evidence="8 9">Bd21</strain>
    </source>
</reference>
<dbReference type="Pfam" id="PF01435">
    <property type="entry name" value="Peptidase_M48"/>
    <property type="match status" value="1"/>
</dbReference>
<keyword evidence="1 6" id="KW-0645">Protease</keyword>
<dbReference type="OrthoDB" id="1418575at2759"/>
<reference evidence="9" key="3">
    <citation type="submission" date="2018-08" db="UniProtKB">
        <authorList>
            <consortium name="EnsemblPlants"/>
        </authorList>
    </citation>
    <scope>IDENTIFICATION</scope>
    <source>
        <strain evidence="9">cv. Bd21</strain>
    </source>
</reference>
<evidence type="ECO:0000259" key="7">
    <source>
        <dbReference type="Pfam" id="PF01435"/>
    </source>
</evidence>
<evidence type="ECO:0000313" key="8">
    <source>
        <dbReference type="EMBL" id="KQK15353.1"/>
    </source>
</evidence>
<keyword evidence="10" id="KW-1185">Reference proteome</keyword>
<dbReference type="InterPro" id="IPR001915">
    <property type="entry name" value="Peptidase_M48"/>
</dbReference>
<sequence length="202" mass="22672">MVSLIGIGGAMIANYGYLETVPYTNRSHFVFRSPLEEREHAESRIAYLKEKYAPAILDQHHPHTVRVNRIASKLIHAVHRDLVTKRHDTVTLHSDNVGSAMEVFSRTMWKERRKQPQTRHLDGLNWEVIVIKDNHIDMWSLPAGKIIVPTGLLKFYKTDAELASVIAHEGQNTGNFLTDRPSTKVHAAPGGGSSLGYLFGGK</sequence>
<feature type="domain" description="Peptidase M48" evidence="7">
    <location>
        <begin position="123"/>
        <end position="169"/>
    </location>
</feature>
<evidence type="ECO:0000256" key="6">
    <source>
        <dbReference type="RuleBase" id="RU003983"/>
    </source>
</evidence>
<name>A0A0Q3KVW8_BRADI</name>
<keyword evidence="2" id="KW-0479">Metal-binding</keyword>
<reference evidence="8" key="2">
    <citation type="submission" date="2017-06" db="EMBL/GenBank/DDBJ databases">
        <title>WGS assembly of Brachypodium distachyon.</title>
        <authorList>
            <consortium name="The International Brachypodium Initiative"/>
            <person name="Lucas S."/>
            <person name="Harmon-Smith M."/>
            <person name="Lail K."/>
            <person name="Tice H."/>
            <person name="Grimwood J."/>
            <person name="Bruce D."/>
            <person name="Barry K."/>
            <person name="Shu S."/>
            <person name="Lindquist E."/>
            <person name="Wang M."/>
            <person name="Pitluck S."/>
            <person name="Vogel J.P."/>
            <person name="Garvin D.F."/>
            <person name="Mockler T.C."/>
            <person name="Schmutz J."/>
            <person name="Rokhsar D."/>
            <person name="Bevan M.W."/>
        </authorList>
    </citation>
    <scope>NUCLEOTIDE SEQUENCE</scope>
    <source>
        <strain evidence="8">Bd21</strain>
    </source>
</reference>
<keyword evidence="4 6" id="KW-0862">Zinc</keyword>
<dbReference type="EnsemblPlants" id="KQK15353">
    <property type="protein sequence ID" value="KQK15353"/>
    <property type="gene ID" value="BRADI_1g22094v3"/>
</dbReference>
<evidence type="ECO:0000313" key="10">
    <source>
        <dbReference type="Proteomes" id="UP000008810"/>
    </source>
</evidence>
<dbReference type="PANTHER" id="PTHR22726">
    <property type="entry name" value="METALLOENDOPEPTIDASE OMA1"/>
    <property type="match status" value="1"/>
</dbReference>
<dbReference type="GO" id="GO:0046872">
    <property type="term" value="F:metal ion binding"/>
    <property type="evidence" value="ECO:0007669"/>
    <property type="project" value="UniProtKB-KW"/>
</dbReference>
<dbReference type="EMBL" id="CM000880">
    <property type="protein sequence ID" value="KQK15353.1"/>
    <property type="molecule type" value="Genomic_DNA"/>
</dbReference>
<dbReference type="InParanoid" id="A0A0Q3KVW8"/>
<comment type="similarity">
    <text evidence="6">Belongs to the peptidase M48 family.</text>
</comment>
<dbReference type="STRING" id="15368.A0A0Q3KVW8"/>
<evidence type="ECO:0000313" key="9">
    <source>
        <dbReference type="EnsemblPlants" id="KQK15353"/>
    </source>
</evidence>
<protein>
    <recommendedName>
        <fullName evidence="7">Peptidase M48 domain-containing protein</fullName>
    </recommendedName>
</protein>